<dbReference type="AlphaFoldDB" id="E1ZT93"/>
<dbReference type="InterPro" id="IPR011641">
    <property type="entry name" value="Tyr-kin_ephrin_A/B_rcpt-like"/>
</dbReference>
<dbReference type="Proteomes" id="UP000008141">
    <property type="component" value="Unassembled WGS sequence"/>
</dbReference>
<dbReference type="SMART" id="SM00261">
    <property type="entry name" value="FU"/>
    <property type="match status" value="3"/>
</dbReference>
<dbReference type="RefSeq" id="XP_005843036.1">
    <property type="nucleotide sequence ID" value="XM_005842974.1"/>
</dbReference>
<protein>
    <recommendedName>
        <fullName evidence="2">Tyrosine-protein kinase ephrin type A/B receptor-like domain-containing protein</fullName>
    </recommendedName>
</protein>
<evidence type="ECO:0000313" key="3">
    <source>
        <dbReference type="EMBL" id="EFN50934.1"/>
    </source>
</evidence>
<dbReference type="PANTHER" id="PTHR46967:SF1">
    <property type="entry name" value="KERATIN-ASSOCIATED PROTEIN 16-1-LIKE"/>
    <property type="match status" value="1"/>
</dbReference>
<feature type="domain" description="Tyrosine-protein kinase ephrin type A/B receptor-like" evidence="2">
    <location>
        <begin position="907"/>
        <end position="948"/>
    </location>
</feature>
<dbReference type="Pfam" id="PF07699">
    <property type="entry name" value="Ephrin_rec_like"/>
    <property type="match status" value="6"/>
</dbReference>
<feature type="domain" description="Tyrosine-protein kinase ephrin type A/B receptor-like" evidence="2">
    <location>
        <begin position="226"/>
        <end position="265"/>
    </location>
</feature>
<feature type="domain" description="Tyrosine-protein kinase ephrin type A/B receptor-like" evidence="2">
    <location>
        <begin position="807"/>
        <end position="851"/>
    </location>
</feature>
<organism evidence="4">
    <name type="scientific">Chlorella variabilis</name>
    <name type="common">Green alga</name>
    <dbReference type="NCBI Taxonomy" id="554065"/>
    <lineage>
        <taxon>Eukaryota</taxon>
        <taxon>Viridiplantae</taxon>
        <taxon>Chlorophyta</taxon>
        <taxon>core chlorophytes</taxon>
        <taxon>Trebouxiophyceae</taxon>
        <taxon>Chlorellales</taxon>
        <taxon>Chlorellaceae</taxon>
        <taxon>Chlorella clade</taxon>
        <taxon>Chlorella</taxon>
    </lineage>
</organism>
<dbReference type="InterPro" id="IPR009030">
    <property type="entry name" value="Growth_fac_rcpt_cys_sf"/>
</dbReference>
<dbReference type="EMBL" id="GL433870">
    <property type="protein sequence ID" value="EFN50934.1"/>
    <property type="molecule type" value="Genomic_DNA"/>
</dbReference>
<feature type="domain" description="Tyrosine-protein kinase ephrin type A/B receptor-like" evidence="2">
    <location>
        <begin position="869"/>
        <end position="893"/>
    </location>
</feature>
<feature type="signal peptide" evidence="1">
    <location>
        <begin position="1"/>
        <end position="33"/>
    </location>
</feature>
<feature type="chain" id="PRO_5003156601" description="Tyrosine-protein kinase ephrin type A/B receptor-like domain-containing protein" evidence="1">
    <location>
        <begin position="34"/>
        <end position="1017"/>
    </location>
</feature>
<keyword evidence="4" id="KW-1185">Reference proteome</keyword>
<accession>E1ZT93</accession>
<evidence type="ECO:0000313" key="4">
    <source>
        <dbReference type="Proteomes" id="UP000008141"/>
    </source>
</evidence>
<dbReference type="PANTHER" id="PTHR46967">
    <property type="entry name" value="INSULIN-LIKE GROWTH FACTOR BINDING PROTEIN,N-TERMINAL"/>
    <property type="match status" value="1"/>
</dbReference>
<dbReference type="KEGG" id="cvr:CHLNCDRAFT_141584"/>
<dbReference type="InterPro" id="IPR006212">
    <property type="entry name" value="Furin_repeat"/>
</dbReference>
<evidence type="ECO:0000259" key="2">
    <source>
        <dbReference type="Pfam" id="PF07699"/>
    </source>
</evidence>
<feature type="domain" description="Tyrosine-protein kinase ephrin type A/B receptor-like" evidence="2">
    <location>
        <begin position="580"/>
        <end position="618"/>
    </location>
</feature>
<feature type="domain" description="Tyrosine-protein kinase ephrin type A/B receptor-like" evidence="2">
    <location>
        <begin position="623"/>
        <end position="660"/>
    </location>
</feature>
<proteinExistence type="predicted"/>
<evidence type="ECO:0000256" key="1">
    <source>
        <dbReference type="SAM" id="SignalP"/>
    </source>
</evidence>
<dbReference type="SUPFAM" id="SSF57184">
    <property type="entry name" value="Growth factor receptor domain"/>
    <property type="match status" value="5"/>
</dbReference>
<dbReference type="Gene3D" id="2.10.50.10">
    <property type="entry name" value="Tumor Necrosis Factor Receptor, subunit A, domain 2"/>
    <property type="match status" value="8"/>
</dbReference>
<dbReference type="OrthoDB" id="507282at2759"/>
<keyword evidence="1" id="KW-0732">Signal</keyword>
<name>E1ZT93_CHLVA</name>
<reference evidence="3 4" key="1">
    <citation type="journal article" date="2010" name="Plant Cell">
        <title>The Chlorella variabilis NC64A genome reveals adaptation to photosymbiosis, coevolution with viruses, and cryptic sex.</title>
        <authorList>
            <person name="Blanc G."/>
            <person name="Duncan G."/>
            <person name="Agarkova I."/>
            <person name="Borodovsky M."/>
            <person name="Gurnon J."/>
            <person name="Kuo A."/>
            <person name="Lindquist E."/>
            <person name="Lucas S."/>
            <person name="Pangilinan J."/>
            <person name="Polle J."/>
            <person name="Salamov A."/>
            <person name="Terry A."/>
            <person name="Yamada T."/>
            <person name="Dunigan D.D."/>
            <person name="Grigoriev I.V."/>
            <person name="Claverie J.M."/>
            <person name="Van Etten J.L."/>
        </authorList>
    </citation>
    <scope>NUCLEOTIDE SEQUENCE [LARGE SCALE GENOMIC DNA]</scope>
    <source>
        <strain evidence="3 4">NC64A</strain>
    </source>
</reference>
<dbReference type="GeneID" id="17350397"/>
<dbReference type="eggNOG" id="KOG1217">
    <property type="taxonomic scope" value="Eukaryota"/>
</dbReference>
<dbReference type="STRING" id="554065.E1ZT93"/>
<dbReference type="SMART" id="SM01411">
    <property type="entry name" value="Ephrin_rec_like"/>
    <property type="match status" value="13"/>
</dbReference>
<gene>
    <name evidence="3" type="ORF">CHLNCDRAFT_141584</name>
</gene>
<sequence length="1017" mass="103172">MLPSPGGGSVGRFGLLALQLAVLGLLVAQQAAAQSCDASFRGKSAKLVMIDATKLTDPYAVCLGQFEIYINDTSCALTVTPAAFNSQLKYKSTMCPTAVLKGGAVIGSDLNAALKRALQTATFAATYVKGATFQADYMGVVVNTTSGNPQVASSVTYAVESSDFSWPELATTQDLCGPTPDCSALVSPCPDGRYNDGAVCAICPAGHECADDALTVCAAGSVAPYAGTAACALCDLDTYRSTAGGSYCEPCPDNAYAHFRGSTGCLACYFGMPKVVAGEIDGVAAFDVMPNEQPRPGYRIATLPAASSLHSCTLEHPFNSGYTACETTDGRMIAIETDVTCEVRVFVLGDSNAYQTLHTIASRPGDVAAVSGSLVSLELSLDGPSPSIVLTDGSLSCTDTGLSVLPFDTTGAATCPAGTSGEVHDQEGDSITVFVKKQCAPCGPGYQCAAGAAAGCSAGRYNPLLGAFAAAQCITCPAYSTSGPAADACQECAAGTAPSPTNPGACELCPAGTYSKYPGSPCLDCPAGTFRVEGGGDGTTCSKCPPGSYSGAKASSCIQCDDGYATPSEGSSSCSPCGPGTFSLGDGSYTCNTCPAGTYSNQQANGACTECPPGQITVNVNGEGATACVKCPVGTWKPPGATDNKCRSCPAGHQTGSTQAGASTCTECPVGRFALNPNTPLCTPCAKAYFAATTGQKVCKACPAGQITDTSAVSGAAADGTGAKGCNPCPARRFRPSMYAANSCTMCPRGRETKVATGASLCVACIPGTTQLATADFNCTACGPGEFAEKPGNSGACKKCPKGYSVPDAGNSACDICGPGTYQDEEGSLECKDCPVGTYTEMAGSTDISACLPAPKGNYAPGTGNDGFIPCEGGTYQDEEGQGACKPCPPGNQCPAGSVAPTKCPPGFYADSRQPWCKECAKGTYQNTEGQRACKPCPAGSYCQATKMVTPTACPAGKYGIKFSAISPTDCAACPINSFTRIVGQTKCTKCSTGLWTARKKGQKLCWDNTKTLPPAR</sequence>
<dbReference type="InParanoid" id="E1ZT93"/>